<dbReference type="PANTHER" id="PTHR42060:SF3">
    <property type="entry name" value="SMP-30_GLUCONOLACTONASE_LRE-LIKE REGION DOMAIN-CONTAINING PROTEIN"/>
    <property type="match status" value="1"/>
</dbReference>
<dbReference type="PANTHER" id="PTHR42060">
    <property type="entry name" value="NHL REPEAT-CONTAINING PROTEIN-RELATED"/>
    <property type="match status" value="1"/>
</dbReference>
<proteinExistence type="predicted"/>
<sequence>MHSNIFLTFSALVASVTGAVLNPRNAYPQPPHDSSRLVYQFANGTTIENIAIRSNGNLLVTLTDRPELYEVNPFVPKTAKLVHHFPGYLGLVGITEVSPDVFTLNAGNFSATTGPTEGSWAVWQVAFHKDQPKVSKVVDIPEALSLNGMTTLASSPNTILAADSTAGVVYSVNTRTGSYKVVLDDETFKPAADAELPIGINGIRYLDHYVYYTNSFKAFFGRVRVNKSGYAAGSYETVATGIVGDDFAVTPQVAYIAGNPTNVVTKLDLATGESKVIAGNLNSSLVAGDTSVALGRTWKDKHVLYVVTVGGSLSPVNGTFSEGGKIVALDI</sequence>
<accession>A0ABY2GX56</accession>
<dbReference type="Gene3D" id="2.120.10.30">
    <property type="entry name" value="TolB, C-terminal domain"/>
    <property type="match status" value="1"/>
</dbReference>
<reference evidence="2 3" key="1">
    <citation type="submission" date="2018-01" db="EMBL/GenBank/DDBJ databases">
        <title>Genome characterization of the sugarcane-associated fungus Trichoderma ghanense CCMA-1212 and their application in lignocelulose bioconversion.</title>
        <authorList>
            <person name="Steindorff A.S."/>
            <person name="Mendes T.D."/>
            <person name="Vilela E.S.D."/>
            <person name="Rodrigues D.S."/>
            <person name="Formighieri E.F."/>
            <person name="Melo I.S."/>
            <person name="Favaro L.C.L."/>
        </authorList>
    </citation>
    <scope>NUCLEOTIDE SEQUENCE [LARGE SCALE GENOMIC DNA]</scope>
    <source>
        <strain evidence="2 3">CCMA-1212</strain>
    </source>
</reference>
<dbReference type="RefSeq" id="XP_073556215.1">
    <property type="nucleotide sequence ID" value="XM_073705391.1"/>
</dbReference>
<comment type="caution">
    <text evidence="2">The sequence shown here is derived from an EMBL/GenBank/DDBJ whole genome shotgun (WGS) entry which is preliminary data.</text>
</comment>
<dbReference type="EMBL" id="PPTA01000012">
    <property type="protein sequence ID" value="TFB00014.1"/>
    <property type="molecule type" value="Genomic_DNA"/>
</dbReference>
<name>A0ABY2GX56_9HYPO</name>
<organism evidence="2 3">
    <name type="scientific">Trichoderma ghanense</name>
    <dbReference type="NCBI Taxonomy" id="65468"/>
    <lineage>
        <taxon>Eukaryota</taxon>
        <taxon>Fungi</taxon>
        <taxon>Dikarya</taxon>
        <taxon>Ascomycota</taxon>
        <taxon>Pezizomycotina</taxon>
        <taxon>Sordariomycetes</taxon>
        <taxon>Hypocreomycetidae</taxon>
        <taxon>Hypocreales</taxon>
        <taxon>Hypocreaceae</taxon>
        <taxon>Trichoderma</taxon>
    </lineage>
</organism>
<evidence type="ECO:0000313" key="2">
    <source>
        <dbReference type="EMBL" id="TFB00014.1"/>
    </source>
</evidence>
<protein>
    <recommendedName>
        <fullName evidence="4">Quinoprotein amine dehydrogenase beta chain-like protein</fullName>
    </recommendedName>
</protein>
<evidence type="ECO:0008006" key="4">
    <source>
        <dbReference type="Google" id="ProtNLM"/>
    </source>
</evidence>
<evidence type="ECO:0000313" key="3">
    <source>
        <dbReference type="Proteomes" id="UP001642720"/>
    </source>
</evidence>
<gene>
    <name evidence="2" type="ORF">CCMA1212_008250</name>
</gene>
<dbReference type="Proteomes" id="UP001642720">
    <property type="component" value="Unassembled WGS sequence"/>
</dbReference>
<keyword evidence="3" id="KW-1185">Reference proteome</keyword>
<feature type="chain" id="PRO_5047507887" description="Quinoprotein amine dehydrogenase beta chain-like protein" evidence="1">
    <location>
        <begin position="19"/>
        <end position="331"/>
    </location>
</feature>
<keyword evidence="1" id="KW-0732">Signal</keyword>
<feature type="signal peptide" evidence="1">
    <location>
        <begin position="1"/>
        <end position="18"/>
    </location>
</feature>
<dbReference type="InterPro" id="IPR052998">
    <property type="entry name" value="Hetero-Diels-Alderase-like"/>
</dbReference>
<evidence type="ECO:0000256" key="1">
    <source>
        <dbReference type="SAM" id="SignalP"/>
    </source>
</evidence>
<dbReference type="SUPFAM" id="SSF63829">
    <property type="entry name" value="Calcium-dependent phosphotriesterase"/>
    <property type="match status" value="1"/>
</dbReference>
<dbReference type="InterPro" id="IPR011042">
    <property type="entry name" value="6-blade_b-propeller_TolB-like"/>
</dbReference>
<dbReference type="GeneID" id="300579841"/>